<dbReference type="SUPFAM" id="SSF52540">
    <property type="entry name" value="P-loop containing nucleoside triphosphate hydrolases"/>
    <property type="match status" value="1"/>
</dbReference>
<gene>
    <name evidence="2" type="ORF">BSL78_19698</name>
</gene>
<dbReference type="Pfam" id="PF05729">
    <property type="entry name" value="NACHT"/>
    <property type="match status" value="1"/>
</dbReference>
<evidence type="ECO:0000313" key="2">
    <source>
        <dbReference type="EMBL" id="PIK43453.1"/>
    </source>
</evidence>
<dbReference type="Proteomes" id="UP000230750">
    <property type="component" value="Unassembled WGS sequence"/>
</dbReference>
<name>A0A2G8K677_STIJA</name>
<keyword evidence="3" id="KW-1185">Reference proteome</keyword>
<evidence type="ECO:0000313" key="3">
    <source>
        <dbReference type="Proteomes" id="UP000230750"/>
    </source>
</evidence>
<dbReference type="Gene3D" id="3.40.50.300">
    <property type="entry name" value="P-loop containing nucleotide triphosphate hydrolases"/>
    <property type="match status" value="1"/>
</dbReference>
<feature type="domain" description="NACHT" evidence="1">
    <location>
        <begin position="78"/>
        <end position="226"/>
    </location>
</feature>
<protein>
    <recommendedName>
        <fullName evidence="1">NACHT domain-containing protein</fullName>
    </recommendedName>
</protein>
<organism evidence="2 3">
    <name type="scientific">Stichopus japonicus</name>
    <name type="common">Sea cucumber</name>
    <dbReference type="NCBI Taxonomy" id="307972"/>
    <lineage>
        <taxon>Eukaryota</taxon>
        <taxon>Metazoa</taxon>
        <taxon>Echinodermata</taxon>
        <taxon>Eleutherozoa</taxon>
        <taxon>Echinozoa</taxon>
        <taxon>Holothuroidea</taxon>
        <taxon>Aspidochirotacea</taxon>
        <taxon>Aspidochirotida</taxon>
        <taxon>Stichopodidae</taxon>
        <taxon>Apostichopus</taxon>
    </lineage>
</organism>
<dbReference type="OrthoDB" id="120976at2759"/>
<evidence type="ECO:0000259" key="1">
    <source>
        <dbReference type="Pfam" id="PF05729"/>
    </source>
</evidence>
<accession>A0A2G8K677</accession>
<dbReference type="InterPro" id="IPR007111">
    <property type="entry name" value="NACHT_NTPase"/>
</dbReference>
<reference evidence="2 3" key="1">
    <citation type="journal article" date="2017" name="PLoS Biol.">
        <title>The sea cucumber genome provides insights into morphological evolution and visceral regeneration.</title>
        <authorList>
            <person name="Zhang X."/>
            <person name="Sun L."/>
            <person name="Yuan J."/>
            <person name="Sun Y."/>
            <person name="Gao Y."/>
            <person name="Zhang L."/>
            <person name="Li S."/>
            <person name="Dai H."/>
            <person name="Hamel J.F."/>
            <person name="Liu C."/>
            <person name="Yu Y."/>
            <person name="Liu S."/>
            <person name="Lin W."/>
            <person name="Guo K."/>
            <person name="Jin S."/>
            <person name="Xu P."/>
            <person name="Storey K.B."/>
            <person name="Huan P."/>
            <person name="Zhang T."/>
            <person name="Zhou Y."/>
            <person name="Zhang J."/>
            <person name="Lin C."/>
            <person name="Li X."/>
            <person name="Xing L."/>
            <person name="Huo D."/>
            <person name="Sun M."/>
            <person name="Wang L."/>
            <person name="Mercier A."/>
            <person name="Li F."/>
            <person name="Yang H."/>
            <person name="Xiang J."/>
        </authorList>
    </citation>
    <scope>NUCLEOTIDE SEQUENCE [LARGE SCALE GENOMIC DNA]</scope>
    <source>
        <strain evidence="2">Shaxun</strain>
        <tissue evidence="2">Muscle</tissue>
    </source>
</reference>
<dbReference type="PANTHER" id="PTHR46312">
    <property type="entry name" value="NACHT DOMAIN-CONTAINING PROTEIN"/>
    <property type="match status" value="1"/>
</dbReference>
<sequence>MEQQLISELKEAYRRLYEYHHSTTPLPAKSVNNVFIDGGIECLVNSTGNIEKWESLENYQSIRLDPRVKSSRRIIEAGPGCGKTALTVQLARDWSIGGPGSSLNDVKVLIVMKICELVGVTTIYECIKQSLQSDSKLTVDNIKEVLRQTSSVLFVLDGVDEYLGYGSKVNINILAIIEKEMFPHFEVVLTTRSPFVYKRYSRDVKRIRLTGFDQLTQDKYLRKVFTKGDNDETTERIRESLQDNPILGDLCRVPFFFILYAHITHDNEMLKRYTTMTGYFRNMIIIFPRSFQEKVSQT</sequence>
<dbReference type="EMBL" id="MRZV01000850">
    <property type="protein sequence ID" value="PIK43453.1"/>
    <property type="molecule type" value="Genomic_DNA"/>
</dbReference>
<comment type="caution">
    <text evidence="2">The sequence shown here is derived from an EMBL/GenBank/DDBJ whole genome shotgun (WGS) entry which is preliminary data.</text>
</comment>
<dbReference type="InterPro" id="IPR027417">
    <property type="entry name" value="P-loop_NTPase"/>
</dbReference>
<dbReference type="AlphaFoldDB" id="A0A2G8K677"/>
<dbReference type="PANTHER" id="PTHR46312:SF2">
    <property type="entry name" value="NUCLEOTIDE-BINDING OLIGOMERIZATION DOMAIN-CONTAINING PROTEIN 2-LIKE"/>
    <property type="match status" value="1"/>
</dbReference>
<proteinExistence type="predicted"/>